<dbReference type="FunFam" id="3.80.10.10:FF:000383">
    <property type="entry name" value="Leucine-rich repeat receptor protein kinase EMS1"/>
    <property type="match status" value="1"/>
</dbReference>
<dbReference type="InterPro" id="IPR032675">
    <property type="entry name" value="LRR_dom_sf"/>
</dbReference>
<accession>A0A5P1EXP1</accession>
<keyword evidence="4 7" id="KW-0732">Signal</keyword>
<keyword evidence="9" id="KW-1185">Reference proteome</keyword>
<sequence>MFLFLSLLVISWAPQSHSEFTVVLPDSNSPLLDSPQTGFSTRARTDPEEQKAVYQIMASTGNSWAGSIPDVCRGRWHGIECTPDTDDVYHVVSLSFGALSDDTAFPTCDRTTATLHRLKLTHLRTLFFYRCFGGNPQPIPAFLGQLGPTLRSLVLRENGHVGAIPAELGNLTSLKLLDLHGNRLGSGIPPALGKLTRIRKLDLSDNFLTGRIPKLNMPDLNVLDLSRNSLQGRVPTFLTNSDPLIKLDLSRNRLTGPIPDSVNDLRNLILLDLSHNSLSGPLPNSLEGLISLRALILKGNFMGPATIPVNGLSGLKELSSLVLSNMGLKGPIPESIGELTKLRVLHLDGNELNGSIPLSFRNLEKLSELRLENNKLTGLIPFGKEMVWRMGRKLRIENNTGLCYDMRQGSMDGFDSLSGVSYCDPQANSVGDCGGLNGSTIQHLVVSDPPGSGSKLSLSGSDGRGNLVGRAVGLVTGFLVLVLLIL</sequence>
<keyword evidence="2" id="KW-1003">Cell membrane</keyword>
<evidence type="ECO:0000256" key="5">
    <source>
        <dbReference type="ARBA" id="ARBA00022737"/>
    </source>
</evidence>
<dbReference type="Gramene" id="ONK68920">
    <property type="protein sequence ID" value="ONK68920"/>
    <property type="gene ID" value="A4U43_C05F17410"/>
</dbReference>
<evidence type="ECO:0000256" key="6">
    <source>
        <dbReference type="ARBA" id="ARBA00023136"/>
    </source>
</evidence>
<gene>
    <name evidence="8" type="ORF">A4U43_C05F17410</name>
</gene>
<evidence type="ECO:0000256" key="3">
    <source>
        <dbReference type="ARBA" id="ARBA00022614"/>
    </source>
</evidence>
<evidence type="ECO:0008006" key="10">
    <source>
        <dbReference type="Google" id="ProtNLM"/>
    </source>
</evidence>
<dbReference type="GO" id="GO:0005886">
    <property type="term" value="C:plasma membrane"/>
    <property type="evidence" value="ECO:0007669"/>
    <property type="project" value="UniProtKB-SubCell"/>
</dbReference>
<dbReference type="PANTHER" id="PTHR48057:SF29">
    <property type="entry name" value="OS02G0609900 PROTEIN"/>
    <property type="match status" value="1"/>
</dbReference>
<dbReference type="EMBL" id="CM007385">
    <property type="protein sequence ID" value="ONK68920.1"/>
    <property type="molecule type" value="Genomic_DNA"/>
</dbReference>
<evidence type="ECO:0000313" key="8">
    <source>
        <dbReference type="EMBL" id="ONK68920.1"/>
    </source>
</evidence>
<feature type="chain" id="PRO_5024342848" description="Leucine-rich repeat-containing N-terminal plant-type domain-containing protein" evidence="7">
    <location>
        <begin position="19"/>
        <end position="486"/>
    </location>
</feature>
<dbReference type="Pfam" id="PF00560">
    <property type="entry name" value="LRR_1"/>
    <property type="match status" value="2"/>
</dbReference>
<protein>
    <recommendedName>
        <fullName evidence="10">Leucine-rich repeat-containing N-terminal plant-type domain-containing protein</fullName>
    </recommendedName>
</protein>
<dbReference type="InterPro" id="IPR001611">
    <property type="entry name" value="Leu-rich_rpt"/>
</dbReference>
<keyword evidence="6" id="KW-0472">Membrane</keyword>
<dbReference type="PRINTS" id="PR00019">
    <property type="entry name" value="LEURICHRPT"/>
</dbReference>
<dbReference type="AlphaFoldDB" id="A0A5P1EXP1"/>
<dbReference type="OrthoDB" id="676979at2759"/>
<dbReference type="InterPro" id="IPR052595">
    <property type="entry name" value="LRRC69/RLP"/>
</dbReference>
<comment type="subcellular location">
    <subcellularLocation>
        <location evidence="1">Cell membrane</location>
    </subcellularLocation>
</comment>
<dbReference type="GO" id="GO:0051707">
    <property type="term" value="P:response to other organism"/>
    <property type="evidence" value="ECO:0007669"/>
    <property type="project" value="UniProtKB-ARBA"/>
</dbReference>
<dbReference type="OMA" id="HEQEAVY"/>
<dbReference type="Proteomes" id="UP000243459">
    <property type="component" value="Chromosome 5"/>
</dbReference>
<evidence type="ECO:0000313" key="9">
    <source>
        <dbReference type="Proteomes" id="UP000243459"/>
    </source>
</evidence>
<dbReference type="FunFam" id="3.80.10.10:FF:000269">
    <property type="entry name" value="Piriformospora indica-insensitive protein 2"/>
    <property type="match status" value="1"/>
</dbReference>
<dbReference type="SUPFAM" id="SSF52058">
    <property type="entry name" value="L domain-like"/>
    <property type="match status" value="1"/>
</dbReference>
<evidence type="ECO:0000256" key="4">
    <source>
        <dbReference type="ARBA" id="ARBA00022729"/>
    </source>
</evidence>
<feature type="signal peptide" evidence="7">
    <location>
        <begin position="1"/>
        <end position="18"/>
    </location>
</feature>
<name>A0A5P1EXP1_ASPOF</name>
<proteinExistence type="predicted"/>
<dbReference type="SMART" id="SM00369">
    <property type="entry name" value="LRR_TYP"/>
    <property type="match status" value="6"/>
</dbReference>
<organism evidence="8 9">
    <name type="scientific">Asparagus officinalis</name>
    <name type="common">Garden asparagus</name>
    <dbReference type="NCBI Taxonomy" id="4686"/>
    <lineage>
        <taxon>Eukaryota</taxon>
        <taxon>Viridiplantae</taxon>
        <taxon>Streptophyta</taxon>
        <taxon>Embryophyta</taxon>
        <taxon>Tracheophyta</taxon>
        <taxon>Spermatophyta</taxon>
        <taxon>Magnoliopsida</taxon>
        <taxon>Liliopsida</taxon>
        <taxon>Asparagales</taxon>
        <taxon>Asparagaceae</taxon>
        <taxon>Asparagoideae</taxon>
        <taxon>Asparagus</taxon>
    </lineage>
</organism>
<dbReference type="PANTHER" id="PTHR48057">
    <property type="entry name" value="LEUCINE-RICH REPEAT SERINE/THREONINE-PROTEIN KINASE 1"/>
    <property type="match status" value="1"/>
</dbReference>
<evidence type="ECO:0000256" key="1">
    <source>
        <dbReference type="ARBA" id="ARBA00004236"/>
    </source>
</evidence>
<evidence type="ECO:0000256" key="7">
    <source>
        <dbReference type="SAM" id="SignalP"/>
    </source>
</evidence>
<dbReference type="Gene3D" id="3.80.10.10">
    <property type="entry name" value="Ribonuclease Inhibitor"/>
    <property type="match status" value="3"/>
</dbReference>
<dbReference type="Pfam" id="PF13855">
    <property type="entry name" value="LRR_8"/>
    <property type="match status" value="2"/>
</dbReference>
<evidence type="ECO:0000256" key="2">
    <source>
        <dbReference type="ARBA" id="ARBA00022475"/>
    </source>
</evidence>
<dbReference type="InterPro" id="IPR003591">
    <property type="entry name" value="Leu-rich_rpt_typical-subtyp"/>
</dbReference>
<dbReference type="FunFam" id="3.80.10.10:FF:000375">
    <property type="entry name" value="Piriformospora indica-insensitive protein 2"/>
    <property type="match status" value="1"/>
</dbReference>
<keyword evidence="3" id="KW-0433">Leucine-rich repeat</keyword>
<reference evidence="9" key="1">
    <citation type="journal article" date="2017" name="Nat. Commun.">
        <title>The asparagus genome sheds light on the origin and evolution of a young Y chromosome.</title>
        <authorList>
            <person name="Harkess A."/>
            <person name="Zhou J."/>
            <person name="Xu C."/>
            <person name="Bowers J.E."/>
            <person name="Van der Hulst R."/>
            <person name="Ayyampalayam S."/>
            <person name="Mercati F."/>
            <person name="Riccardi P."/>
            <person name="McKain M.R."/>
            <person name="Kakrana A."/>
            <person name="Tang H."/>
            <person name="Ray J."/>
            <person name="Groenendijk J."/>
            <person name="Arikit S."/>
            <person name="Mathioni S.M."/>
            <person name="Nakano M."/>
            <person name="Shan H."/>
            <person name="Telgmann-Rauber A."/>
            <person name="Kanno A."/>
            <person name="Yue Z."/>
            <person name="Chen H."/>
            <person name="Li W."/>
            <person name="Chen Y."/>
            <person name="Xu X."/>
            <person name="Zhang Y."/>
            <person name="Luo S."/>
            <person name="Chen H."/>
            <person name="Gao J."/>
            <person name="Mao Z."/>
            <person name="Pires J.C."/>
            <person name="Luo M."/>
            <person name="Kudrna D."/>
            <person name="Wing R.A."/>
            <person name="Meyers B.C."/>
            <person name="Yi K."/>
            <person name="Kong H."/>
            <person name="Lavrijsen P."/>
            <person name="Sunseri F."/>
            <person name="Falavigna A."/>
            <person name="Ye Y."/>
            <person name="Leebens-Mack J.H."/>
            <person name="Chen G."/>
        </authorList>
    </citation>
    <scope>NUCLEOTIDE SEQUENCE [LARGE SCALE GENOMIC DNA]</scope>
    <source>
        <strain evidence="9">cv. DH0086</strain>
    </source>
</reference>
<keyword evidence="5" id="KW-0677">Repeat</keyword>